<evidence type="ECO:0000313" key="1">
    <source>
        <dbReference type="EMBL" id="EIY96044.1"/>
    </source>
</evidence>
<accession>A0A0E2ANW7</accession>
<dbReference type="HOGENOM" id="CLU_503142_0_0_10"/>
<reference evidence="1 2" key="1">
    <citation type="submission" date="2012-02" db="EMBL/GenBank/DDBJ databases">
        <title>The Genome Sequence of Bacteroides fragilis CL07T12C05.</title>
        <authorList>
            <consortium name="The Broad Institute Genome Sequencing Platform"/>
            <person name="Earl A."/>
            <person name="Ward D."/>
            <person name="Feldgarden M."/>
            <person name="Gevers D."/>
            <person name="Zitomersky N.L."/>
            <person name="Coyne M.J."/>
            <person name="Comstock L.E."/>
            <person name="Young S.K."/>
            <person name="Zeng Q."/>
            <person name="Gargeya S."/>
            <person name="Fitzgerald M."/>
            <person name="Haas B."/>
            <person name="Abouelleil A."/>
            <person name="Alvarado L."/>
            <person name="Arachchi H.M."/>
            <person name="Berlin A."/>
            <person name="Chapman S.B."/>
            <person name="Gearin G."/>
            <person name="Goldberg J."/>
            <person name="Griggs A."/>
            <person name="Gujja S."/>
            <person name="Hansen M."/>
            <person name="Heiman D."/>
            <person name="Howarth C."/>
            <person name="Larimer J."/>
            <person name="Lui A."/>
            <person name="MacDonald P.J.P."/>
            <person name="McCowen C."/>
            <person name="Montmayeur A."/>
            <person name="Murphy C."/>
            <person name="Neiman D."/>
            <person name="Pearson M."/>
            <person name="Priest M."/>
            <person name="Roberts A."/>
            <person name="Saif S."/>
            <person name="Shea T."/>
            <person name="Sisk P."/>
            <person name="Stolte C."/>
            <person name="Sykes S."/>
            <person name="Wortman J."/>
            <person name="Nusbaum C."/>
            <person name="Birren B."/>
        </authorList>
    </citation>
    <scope>NUCLEOTIDE SEQUENCE [LARGE SCALE GENOMIC DNA]</scope>
    <source>
        <strain evidence="1 2">CL07T12C05</strain>
    </source>
</reference>
<dbReference type="AlphaFoldDB" id="A0A0E2ANW7"/>
<organism evidence="1 2">
    <name type="scientific">Bacteroides fragilis CL07T12C05</name>
    <dbReference type="NCBI Taxonomy" id="997883"/>
    <lineage>
        <taxon>Bacteria</taxon>
        <taxon>Pseudomonadati</taxon>
        <taxon>Bacteroidota</taxon>
        <taxon>Bacteroidia</taxon>
        <taxon>Bacteroidales</taxon>
        <taxon>Bacteroidaceae</taxon>
        <taxon>Bacteroides</taxon>
    </lineage>
</organism>
<dbReference type="SUPFAM" id="SSF55486">
    <property type="entry name" value="Metalloproteases ('zincins'), catalytic domain"/>
    <property type="match status" value="1"/>
</dbReference>
<dbReference type="RefSeq" id="WP_005794682.1">
    <property type="nucleotide sequence ID" value="NZ_JH724215.1"/>
</dbReference>
<gene>
    <name evidence="1" type="ORF">HMPREF1056_01932</name>
</gene>
<evidence type="ECO:0000313" key="2">
    <source>
        <dbReference type="Proteomes" id="UP000003879"/>
    </source>
</evidence>
<dbReference type="EMBL" id="AGXN01000012">
    <property type="protein sequence ID" value="EIY96044.1"/>
    <property type="molecule type" value="Genomic_DNA"/>
</dbReference>
<dbReference type="PATRIC" id="fig|997883.3.peg.2025"/>
<name>A0A0E2ANW7_BACFG</name>
<sequence length="541" mass="62345">MRQVEVTSKTENIGGNAVFTVANHLCTVKFKCSKENVEICHFDWIDVNKAGKVSKHHGINIDKCTNVLVGKEYEEANAENIDKTLKGEFPVYEIKDDDKSLYDAKSWMAVRKPSTEEIRVEMEMILNPFEKVNKNNRAFLSIKLPAGITMIFNDADSTDECNDPSELKLSKDKYKVTFCISSEVSEESEITVYNYGNENIAGALGVFAFEELQYNVVVMPLVDKATSDMNKKITSIRKQVNINALNEKVSKYFTNLGITLHFMLSEDSEYLTYDSTIPKYKQCMDEHGRIKPDNANPDDYTAKNFFESVTKDAENVEKTKVIFNKHKGSQLWLTDTEATDRVIGKSSDPNQISFSSGGTVTHITEGYAQIGETIFTLFKGQHNESETCAHELGHNLGCCHTFKDDSFSKKEIHSEEYIQQFKGEYIQSETIDSQKKERFESYLNEQHRMSQDYDKEGFNAYYNLERDEQYRIAALYYDQTGQQDKHTQHRINQRRGDEKILYAQAGTKNIMDYSNNKEYFFKWQWVMMRTWAKEHIGGNNL</sequence>
<dbReference type="Proteomes" id="UP000003879">
    <property type="component" value="Unassembled WGS sequence"/>
</dbReference>
<protein>
    <submittedName>
        <fullName evidence="1">Uncharacterized protein</fullName>
    </submittedName>
</protein>
<comment type="caution">
    <text evidence="1">The sequence shown here is derived from an EMBL/GenBank/DDBJ whole genome shotgun (WGS) entry which is preliminary data.</text>
</comment>
<proteinExistence type="predicted"/>